<proteinExistence type="predicted"/>
<dbReference type="AlphaFoldDB" id="A0A7J0GLA4"/>
<feature type="compositionally biased region" description="Basic and acidic residues" evidence="1">
    <location>
        <begin position="445"/>
        <end position="464"/>
    </location>
</feature>
<comment type="caution">
    <text evidence="2">The sequence shown here is derived from an EMBL/GenBank/DDBJ whole genome shotgun (WGS) entry which is preliminary data.</text>
</comment>
<gene>
    <name evidence="2" type="ORF">Acr_22g0009810</name>
</gene>
<evidence type="ECO:0000313" key="3">
    <source>
        <dbReference type="Proteomes" id="UP000585474"/>
    </source>
</evidence>
<protein>
    <submittedName>
        <fullName evidence="2">Uncharacterized protein</fullName>
    </submittedName>
</protein>
<dbReference type="OrthoDB" id="1750920at2759"/>
<sequence>MFHLPLRAIWLGRAVNDLPRVLSDWIWVAPDLFLLMKRVQAAIVVSDDWLKNFKKIHFIGLGFLPLKAFCCRDREVRVQKTNTVEGNKNRIPVRTWFIHQAGLRFPISPLLKEVMARCRFTFIQVSVNFVRTVLAMDGLMLREGLPFNASDLLHVYNDSRALDSANQASTPTTFSALSSSSSLGLSSSSEVEVGEEVYQGKVAISTPAPVLGVALILVESSGGGAEMSSEEVYMGFKAQRHWSPKGQRCSSEKSLNSPSNLGFSLSFPYSTCFSCPPFGRPELAILPFAQVTQREGVRCWDFEEEKARGKRMLGWMWRTSLRRMRKLLPIFLSCSMCRAFGGLRLIETASTNTRPSLKRPKRKPICGELMLPRKYECGSVGIHRASEGGHNPSNTAALEVEVPGPPEPYLLILLLDYNEEEYVNYPAEDGVEGGSLGDSEVANKLGDKIETSRAGGEDHIPPKV</sequence>
<name>A0A7J0GLA4_9ERIC</name>
<organism evidence="2 3">
    <name type="scientific">Actinidia rufa</name>
    <dbReference type="NCBI Taxonomy" id="165716"/>
    <lineage>
        <taxon>Eukaryota</taxon>
        <taxon>Viridiplantae</taxon>
        <taxon>Streptophyta</taxon>
        <taxon>Embryophyta</taxon>
        <taxon>Tracheophyta</taxon>
        <taxon>Spermatophyta</taxon>
        <taxon>Magnoliopsida</taxon>
        <taxon>eudicotyledons</taxon>
        <taxon>Gunneridae</taxon>
        <taxon>Pentapetalae</taxon>
        <taxon>asterids</taxon>
        <taxon>Ericales</taxon>
        <taxon>Actinidiaceae</taxon>
        <taxon>Actinidia</taxon>
    </lineage>
</organism>
<feature type="region of interest" description="Disordered" evidence="1">
    <location>
        <begin position="428"/>
        <end position="464"/>
    </location>
</feature>
<keyword evidence="3" id="KW-1185">Reference proteome</keyword>
<evidence type="ECO:0000313" key="2">
    <source>
        <dbReference type="EMBL" id="GFZ11583.1"/>
    </source>
</evidence>
<reference evidence="2 3" key="1">
    <citation type="submission" date="2019-07" db="EMBL/GenBank/DDBJ databases">
        <title>De Novo Assembly of kiwifruit Actinidia rufa.</title>
        <authorList>
            <person name="Sugita-Konishi S."/>
            <person name="Sato K."/>
            <person name="Mori E."/>
            <person name="Abe Y."/>
            <person name="Kisaki G."/>
            <person name="Hamano K."/>
            <person name="Suezawa K."/>
            <person name="Otani M."/>
            <person name="Fukuda T."/>
            <person name="Manabe T."/>
            <person name="Gomi K."/>
            <person name="Tabuchi M."/>
            <person name="Akimitsu K."/>
            <person name="Kataoka I."/>
        </authorList>
    </citation>
    <scope>NUCLEOTIDE SEQUENCE [LARGE SCALE GENOMIC DNA]</scope>
    <source>
        <strain evidence="3">cv. Fuchu</strain>
    </source>
</reference>
<accession>A0A7J0GLA4</accession>
<dbReference type="EMBL" id="BJWL01000022">
    <property type="protein sequence ID" value="GFZ11583.1"/>
    <property type="molecule type" value="Genomic_DNA"/>
</dbReference>
<evidence type="ECO:0000256" key="1">
    <source>
        <dbReference type="SAM" id="MobiDB-lite"/>
    </source>
</evidence>
<dbReference type="Proteomes" id="UP000585474">
    <property type="component" value="Unassembled WGS sequence"/>
</dbReference>